<dbReference type="SUPFAM" id="SSF47413">
    <property type="entry name" value="lambda repressor-like DNA-binding domains"/>
    <property type="match status" value="1"/>
</dbReference>
<evidence type="ECO:0000256" key="5">
    <source>
        <dbReference type="SAM" id="MobiDB-lite"/>
    </source>
</evidence>
<evidence type="ECO:0000313" key="7">
    <source>
        <dbReference type="EMBL" id="OIQ95000.1"/>
    </source>
</evidence>
<dbReference type="AlphaFoldDB" id="A0A1J5RFV7"/>
<keyword evidence="2" id="KW-0805">Transcription regulation</keyword>
<dbReference type="PROSITE" id="PS50932">
    <property type="entry name" value="HTH_LACI_2"/>
    <property type="match status" value="1"/>
</dbReference>
<evidence type="ECO:0000256" key="3">
    <source>
        <dbReference type="ARBA" id="ARBA00023125"/>
    </source>
</evidence>
<evidence type="ECO:0000259" key="6">
    <source>
        <dbReference type="PROSITE" id="PS50932"/>
    </source>
</evidence>
<dbReference type="InterPro" id="IPR028082">
    <property type="entry name" value="Peripla_BP_I"/>
</dbReference>
<protein>
    <submittedName>
        <fullName evidence="7">DNA-binding transcriptional repressor MalI</fullName>
    </submittedName>
</protein>
<reference evidence="7" key="1">
    <citation type="submission" date="2016-10" db="EMBL/GenBank/DDBJ databases">
        <title>Sequence of Gallionella enrichment culture.</title>
        <authorList>
            <person name="Poehlein A."/>
            <person name="Muehling M."/>
            <person name="Daniel R."/>
        </authorList>
    </citation>
    <scope>NUCLEOTIDE SEQUENCE</scope>
</reference>
<dbReference type="Gene3D" id="1.10.260.40">
    <property type="entry name" value="lambda repressor-like DNA-binding domains"/>
    <property type="match status" value="1"/>
</dbReference>
<comment type="caution">
    <text evidence="7">The sequence shown here is derived from an EMBL/GenBank/DDBJ whole genome shotgun (WGS) entry which is preliminary data.</text>
</comment>
<name>A0A1J5RFV7_9ZZZZ</name>
<dbReference type="SUPFAM" id="SSF53822">
    <property type="entry name" value="Periplasmic binding protein-like I"/>
    <property type="match status" value="1"/>
</dbReference>
<dbReference type="GO" id="GO:0000976">
    <property type="term" value="F:transcription cis-regulatory region binding"/>
    <property type="evidence" value="ECO:0007669"/>
    <property type="project" value="TreeGrafter"/>
</dbReference>
<dbReference type="CDD" id="cd01392">
    <property type="entry name" value="HTH_LacI"/>
    <property type="match status" value="1"/>
</dbReference>
<dbReference type="GO" id="GO:0003700">
    <property type="term" value="F:DNA-binding transcription factor activity"/>
    <property type="evidence" value="ECO:0007669"/>
    <property type="project" value="TreeGrafter"/>
</dbReference>
<evidence type="ECO:0000256" key="4">
    <source>
        <dbReference type="ARBA" id="ARBA00023163"/>
    </source>
</evidence>
<sequence length="383" mass="42647">MIPHSKREEEQRSFPLIPEFIRQSSSVHPMATPTLRSLARSLGLSRTTISDALRGSPRVNPETVQRVRAAAEAAGYERNPLTAAVMSHLRRSSGQKFRGVIGAIEMIDGPQTDHAKRYNESVFEGVTERANRLGFKVERFQTSPDGVRLNRLDTILHTRGIQGLVILPVLAFPDFSALSWPRYTGVYIDYLINHPPLHCVCSDHYRSMIALLQTLHERGYHRPGLYMEIPHDERLHFRWEGAFLALQRYLPGIDAVPVLRLKSVTRDDFASWFKKYDPDVVIGHKIDALGWMKECGAKTPKTHGFVCLNSLRTNGDCAALDFQAPQLGARAAELVIGQLLHNEFGVPPEASLTTIPARLVEGPTLRTAAPKKRAGGAAASKQP</sequence>
<dbReference type="PANTHER" id="PTHR30146">
    <property type="entry name" value="LACI-RELATED TRANSCRIPTIONAL REPRESSOR"/>
    <property type="match status" value="1"/>
</dbReference>
<evidence type="ECO:0000256" key="1">
    <source>
        <dbReference type="ARBA" id="ARBA00022491"/>
    </source>
</evidence>
<keyword evidence="4" id="KW-0804">Transcription</keyword>
<dbReference type="SMART" id="SM00354">
    <property type="entry name" value="HTH_LACI"/>
    <property type="match status" value="1"/>
</dbReference>
<proteinExistence type="predicted"/>
<keyword evidence="3 7" id="KW-0238">DNA-binding</keyword>
<dbReference type="Gene3D" id="3.40.50.2300">
    <property type="match status" value="2"/>
</dbReference>
<dbReference type="InterPro" id="IPR000843">
    <property type="entry name" value="HTH_LacI"/>
</dbReference>
<evidence type="ECO:0000256" key="2">
    <source>
        <dbReference type="ARBA" id="ARBA00023015"/>
    </source>
</evidence>
<organism evidence="7">
    <name type="scientific">mine drainage metagenome</name>
    <dbReference type="NCBI Taxonomy" id="410659"/>
    <lineage>
        <taxon>unclassified sequences</taxon>
        <taxon>metagenomes</taxon>
        <taxon>ecological metagenomes</taxon>
    </lineage>
</organism>
<feature type="domain" description="HTH lacI-type" evidence="6">
    <location>
        <begin position="33"/>
        <end position="87"/>
    </location>
</feature>
<feature type="region of interest" description="Disordered" evidence="5">
    <location>
        <begin position="363"/>
        <end position="383"/>
    </location>
</feature>
<keyword evidence="1" id="KW-0678">Repressor</keyword>
<accession>A0A1J5RFV7</accession>
<dbReference type="Pfam" id="PF00356">
    <property type="entry name" value="LacI"/>
    <property type="match status" value="1"/>
</dbReference>
<gene>
    <name evidence="7" type="ORF">GALL_230140</name>
</gene>
<dbReference type="InterPro" id="IPR010982">
    <property type="entry name" value="Lambda_DNA-bd_dom_sf"/>
</dbReference>
<dbReference type="PANTHER" id="PTHR30146:SF148">
    <property type="entry name" value="HTH-TYPE TRANSCRIPTIONAL REPRESSOR PURR-RELATED"/>
    <property type="match status" value="1"/>
</dbReference>
<dbReference type="EMBL" id="MLJW01000175">
    <property type="protein sequence ID" value="OIQ95000.1"/>
    <property type="molecule type" value="Genomic_DNA"/>
</dbReference>